<accession>A0ABN6XDY9</accession>
<keyword evidence="10" id="KW-1185">Reference proteome</keyword>
<dbReference type="Pfam" id="PF01061">
    <property type="entry name" value="ABC2_membrane"/>
    <property type="match status" value="1"/>
</dbReference>
<feature type="transmembrane region" description="Helical" evidence="7">
    <location>
        <begin position="255"/>
        <end position="275"/>
    </location>
</feature>
<gene>
    <name evidence="9" type="ORF">GCM10025865_09920</name>
</gene>
<evidence type="ECO:0000256" key="6">
    <source>
        <dbReference type="SAM" id="MobiDB-lite"/>
    </source>
</evidence>
<keyword evidence="2 7" id="KW-0812">Transmembrane</keyword>
<organism evidence="9 10">
    <name type="scientific">Paraoerskovia sediminicola</name>
    <dbReference type="NCBI Taxonomy" id="1138587"/>
    <lineage>
        <taxon>Bacteria</taxon>
        <taxon>Bacillati</taxon>
        <taxon>Actinomycetota</taxon>
        <taxon>Actinomycetes</taxon>
        <taxon>Micrococcales</taxon>
        <taxon>Cellulomonadaceae</taxon>
        <taxon>Paraoerskovia</taxon>
    </lineage>
</organism>
<dbReference type="InterPro" id="IPR013525">
    <property type="entry name" value="ABC2_TM"/>
</dbReference>
<feature type="region of interest" description="Disordered" evidence="6">
    <location>
        <begin position="1"/>
        <end position="26"/>
    </location>
</feature>
<dbReference type="PIRSF" id="PIRSF006648">
    <property type="entry name" value="DrrB"/>
    <property type="match status" value="1"/>
</dbReference>
<evidence type="ECO:0000256" key="7">
    <source>
        <dbReference type="SAM" id="Phobius"/>
    </source>
</evidence>
<dbReference type="EMBL" id="AP027729">
    <property type="protein sequence ID" value="BDZ41693.1"/>
    <property type="molecule type" value="Genomic_DNA"/>
</dbReference>
<evidence type="ECO:0000313" key="9">
    <source>
        <dbReference type="EMBL" id="BDZ41693.1"/>
    </source>
</evidence>
<feature type="domain" description="ABC-2 type transporter transmembrane" evidence="8">
    <location>
        <begin position="45"/>
        <end position="245"/>
    </location>
</feature>
<feature type="transmembrane region" description="Helical" evidence="7">
    <location>
        <begin position="198"/>
        <end position="218"/>
    </location>
</feature>
<evidence type="ECO:0000259" key="8">
    <source>
        <dbReference type="Pfam" id="PF01061"/>
    </source>
</evidence>
<evidence type="ECO:0000256" key="1">
    <source>
        <dbReference type="ARBA" id="ARBA00004141"/>
    </source>
</evidence>
<dbReference type="Proteomes" id="UP001321475">
    <property type="component" value="Chromosome"/>
</dbReference>
<feature type="transmembrane region" description="Helical" evidence="7">
    <location>
        <begin position="55"/>
        <end position="74"/>
    </location>
</feature>
<keyword evidence="5" id="KW-0046">Antibiotic resistance</keyword>
<evidence type="ECO:0000313" key="10">
    <source>
        <dbReference type="Proteomes" id="UP001321475"/>
    </source>
</evidence>
<proteinExistence type="predicted"/>
<feature type="compositionally biased region" description="Low complexity" evidence="6">
    <location>
        <begin position="10"/>
        <end position="23"/>
    </location>
</feature>
<protein>
    <submittedName>
        <fullName evidence="9">ABC transporter</fullName>
    </submittedName>
</protein>
<sequence length="284" mass="29960">MTRREARGQTPTAATPSGTPTTTVGDAGGESAALPGLLALSWLHLRFQFLETVRVPIAVLGNLIFPALAMFFFVVPQEAVAGNPLFATVAVAGLSLFAICSASLFTYGLGVAEDRQQPFDPFVRSLPAGPAPRMIGRVLNGAIFSLFGIVPVVLIGWLFTEASVTALQLLAGIATVLLVAVPFTLLGMGVGYSLSAKAALPVVQVILFPLAFAGGLFLPPQMFPSWLDGISMATPTRAGRDLVIQALTGEPAYSGAWLVLLGWTAAFAALAVWAYRRDEGRRFR</sequence>
<dbReference type="InterPro" id="IPR051784">
    <property type="entry name" value="Nod_factor_ABC_transporter"/>
</dbReference>
<evidence type="ECO:0000256" key="2">
    <source>
        <dbReference type="ARBA" id="ARBA00022692"/>
    </source>
</evidence>
<evidence type="ECO:0000256" key="5">
    <source>
        <dbReference type="ARBA" id="ARBA00023251"/>
    </source>
</evidence>
<dbReference type="RefSeq" id="WP_286218796.1">
    <property type="nucleotide sequence ID" value="NZ_AP027729.1"/>
</dbReference>
<evidence type="ECO:0000256" key="3">
    <source>
        <dbReference type="ARBA" id="ARBA00022989"/>
    </source>
</evidence>
<evidence type="ECO:0000256" key="4">
    <source>
        <dbReference type="ARBA" id="ARBA00023136"/>
    </source>
</evidence>
<dbReference type="PANTHER" id="PTHR43229">
    <property type="entry name" value="NODULATION PROTEIN J"/>
    <property type="match status" value="1"/>
</dbReference>
<feature type="transmembrane region" description="Helical" evidence="7">
    <location>
        <begin position="138"/>
        <end position="159"/>
    </location>
</feature>
<reference evidence="10" key="1">
    <citation type="journal article" date="2019" name="Int. J. Syst. Evol. Microbiol.">
        <title>The Global Catalogue of Microorganisms (GCM) 10K type strain sequencing project: providing services to taxonomists for standard genome sequencing and annotation.</title>
        <authorList>
            <consortium name="The Broad Institute Genomics Platform"/>
            <consortium name="The Broad Institute Genome Sequencing Center for Infectious Disease"/>
            <person name="Wu L."/>
            <person name="Ma J."/>
        </authorList>
    </citation>
    <scope>NUCLEOTIDE SEQUENCE [LARGE SCALE GENOMIC DNA]</scope>
    <source>
        <strain evidence="10">NBRC 108565</strain>
    </source>
</reference>
<dbReference type="PANTHER" id="PTHR43229:SF2">
    <property type="entry name" value="NODULATION PROTEIN J"/>
    <property type="match status" value="1"/>
</dbReference>
<feature type="transmembrane region" description="Helical" evidence="7">
    <location>
        <begin position="86"/>
        <end position="109"/>
    </location>
</feature>
<name>A0ABN6XDY9_9CELL</name>
<dbReference type="InterPro" id="IPR000412">
    <property type="entry name" value="ABC_2_transport"/>
</dbReference>
<keyword evidence="4 7" id="KW-0472">Membrane</keyword>
<keyword evidence="3 7" id="KW-1133">Transmembrane helix</keyword>
<comment type="subcellular location">
    <subcellularLocation>
        <location evidence="1">Membrane</location>
        <topology evidence="1">Multi-pass membrane protein</topology>
    </subcellularLocation>
</comment>
<feature type="transmembrane region" description="Helical" evidence="7">
    <location>
        <begin position="165"/>
        <end position="186"/>
    </location>
</feature>